<reference evidence="2 3" key="1">
    <citation type="submission" date="2018-07" db="EMBL/GenBank/DDBJ databases">
        <title>Bacillus sp. YLB-04 draft genome sequence.</title>
        <authorList>
            <person name="Yu L."/>
            <person name="Tang X."/>
        </authorList>
    </citation>
    <scope>NUCLEOTIDE SEQUENCE [LARGE SCALE GENOMIC DNA]</scope>
    <source>
        <strain evidence="2 3">YLB-04</strain>
    </source>
</reference>
<comment type="caution">
    <text evidence="2">The sequence shown here is derived from an EMBL/GenBank/DDBJ whole genome shotgun (WGS) entry which is preliminary data.</text>
</comment>
<dbReference type="InterPro" id="IPR040902">
    <property type="entry name" value="AHJR-like"/>
</dbReference>
<proteinExistence type="predicted"/>
<dbReference type="RefSeq" id="WP_115450972.1">
    <property type="nucleotide sequence ID" value="NZ_QNQT01000002.1"/>
</dbReference>
<name>A0A3D8GS74_9BACI</name>
<evidence type="ECO:0000313" key="3">
    <source>
        <dbReference type="Proteomes" id="UP000257144"/>
    </source>
</evidence>
<dbReference type="Proteomes" id="UP000257144">
    <property type="component" value="Unassembled WGS sequence"/>
</dbReference>
<feature type="domain" description="REase AHJR-like" evidence="1">
    <location>
        <begin position="9"/>
        <end position="95"/>
    </location>
</feature>
<organism evidence="2 3">
    <name type="scientific">Neobacillus piezotolerans</name>
    <dbReference type="NCBI Taxonomy" id="2259171"/>
    <lineage>
        <taxon>Bacteria</taxon>
        <taxon>Bacillati</taxon>
        <taxon>Bacillota</taxon>
        <taxon>Bacilli</taxon>
        <taxon>Bacillales</taxon>
        <taxon>Bacillaceae</taxon>
        <taxon>Neobacillus</taxon>
    </lineage>
</organism>
<evidence type="ECO:0000313" key="2">
    <source>
        <dbReference type="EMBL" id="RDU37298.1"/>
    </source>
</evidence>
<gene>
    <name evidence="2" type="ORF">DRW41_05445</name>
</gene>
<dbReference type="EMBL" id="QNQT01000002">
    <property type="protein sequence ID" value="RDU37298.1"/>
    <property type="molecule type" value="Genomic_DNA"/>
</dbReference>
<evidence type="ECO:0000259" key="1">
    <source>
        <dbReference type="Pfam" id="PF18743"/>
    </source>
</evidence>
<dbReference type="AlphaFoldDB" id="A0A3D8GS74"/>
<dbReference type="Pfam" id="PF18743">
    <property type="entry name" value="AHJR-like"/>
    <property type="match status" value="1"/>
</dbReference>
<protein>
    <recommendedName>
        <fullName evidence="1">REase AHJR-like domain-containing protein</fullName>
    </recommendedName>
</protein>
<keyword evidence="3" id="KW-1185">Reference proteome</keyword>
<accession>A0A3D8GS74</accession>
<sequence length="96" mass="11154">MTDKNLDFEEKIKEVANEYSQKGYTVFTNPQLGNDTPEFLRNYSPDIIAISENDKVVIEVRNKYSLSQSKELENLASVIDHQKGWRFELIVINSKK</sequence>